<dbReference type="InterPro" id="IPR011701">
    <property type="entry name" value="MFS"/>
</dbReference>
<reference evidence="9" key="1">
    <citation type="journal article" date="2014" name="Front. Microbiol.">
        <title>High frequency of phylogenetically diverse reductive dehalogenase-homologous genes in deep subseafloor sedimentary metagenomes.</title>
        <authorList>
            <person name="Kawai M."/>
            <person name="Futagami T."/>
            <person name="Toyoda A."/>
            <person name="Takaki Y."/>
            <person name="Nishi S."/>
            <person name="Hori S."/>
            <person name="Arai W."/>
            <person name="Tsubouchi T."/>
            <person name="Morono Y."/>
            <person name="Uchiyama I."/>
            <person name="Ito T."/>
            <person name="Fujiyama A."/>
            <person name="Inagaki F."/>
            <person name="Takami H."/>
        </authorList>
    </citation>
    <scope>NUCLEOTIDE SEQUENCE</scope>
    <source>
        <strain evidence="9">Expedition CK06-06</strain>
    </source>
</reference>
<comment type="caution">
    <text evidence="9">The sequence shown here is derived from an EMBL/GenBank/DDBJ whole genome shotgun (WGS) entry which is preliminary data.</text>
</comment>
<gene>
    <name evidence="9" type="ORF">S01H1_16091</name>
</gene>
<dbReference type="InterPro" id="IPR036259">
    <property type="entry name" value="MFS_trans_sf"/>
</dbReference>
<dbReference type="PROSITE" id="PS50850">
    <property type="entry name" value="MFS"/>
    <property type="match status" value="1"/>
</dbReference>
<dbReference type="Gene3D" id="1.20.1250.20">
    <property type="entry name" value="MFS general substrate transporter like domains"/>
    <property type="match status" value="1"/>
</dbReference>
<dbReference type="EMBL" id="BARS01008440">
    <property type="protein sequence ID" value="GAF78832.1"/>
    <property type="molecule type" value="Genomic_DNA"/>
</dbReference>
<evidence type="ECO:0000256" key="6">
    <source>
        <dbReference type="ARBA" id="ARBA00023136"/>
    </source>
</evidence>
<evidence type="ECO:0000256" key="2">
    <source>
        <dbReference type="ARBA" id="ARBA00022448"/>
    </source>
</evidence>
<evidence type="ECO:0000256" key="1">
    <source>
        <dbReference type="ARBA" id="ARBA00004651"/>
    </source>
</evidence>
<evidence type="ECO:0000313" key="9">
    <source>
        <dbReference type="EMBL" id="GAF78832.1"/>
    </source>
</evidence>
<keyword evidence="6 7" id="KW-0472">Membrane</keyword>
<evidence type="ECO:0000256" key="7">
    <source>
        <dbReference type="SAM" id="Phobius"/>
    </source>
</evidence>
<feature type="non-terminal residue" evidence="9">
    <location>
        <position position="341"/>
    </location>
</feature>
<feature type="transmembrane region" description="Helical" evidence="7">
    <location>
        <begin position="171"/>
        <end position="192"/>
    </location>
</feature>
<dbReference type="AlphaFoldDB" id="X0SSC6"/>
<feature type="transmembrane region" description="Helical" evidence="7">
    <location>
        <begin position="106"/>
        <end position="123"/>
    </location>
</feature>
<dbReference type="CDD" id="cd06173">
    <property type="entry name" value="MFS_MefA_like"/>
    <property type="match status" value="1"/>
</dbReference>
<comment type="subcellular location">
    <subcellularLocation>
        <location evidence="1">Cell membrane</location>
        <topology evidence="1">Multi-pass membrane protein</topology>
    </subcellularLocation>
</comment>
<keyword evidence="3" id="KW-1003">Cell membrane</keyword>
<evidence type="ECO:0000256" key="5">
    <source>
        <dbReference type="ARBA" id="ARBA00022989"/>
    </source>
</evidence>
<sequence length="341" mass="35827">MDTNQTKLGSGFRWLNATQFLGALNDNVFKLLIILFLIKLQGEEQASNITALSGAVFVVPFLVFTAFAGKLADRFSKRNIVVAVKVAEVVIMAAGCAAFAAGNQVALYGVLFLMAAQSAFFAPSKYGIVPELVAREHLSRANGVLEAMTYLAVIIGVACGSGLSQVTGGRFAIAGVVCVAVAMVGLVVSLSIPKTPAAGGGGKASILFVKDIQRTLWSIHRKRDLLLAVLAAAYFLLIGAFIYVNLIPYGIEQLKLNEDQSGYLFLLAAIGIGVGAFWAGRLSGRHVELGVVPLGAIGLAFSSAGLGLISGNLYLAFGLIFLMGLSAGLFIVPVHAYIQLR</sequence>
<evidence type="ECO:0000256" key="4">
    <source>
        <dbReference type="ARBA" id="ARBA00022692"/>
    </source>
</evidence>
<feature type="transmembrane region" description="Helical" evidence="7">
    <location>
        <begin position="287"/>
        <end position="309"/>
    </location>
</feature>
<feature type="transmembrane region" description="Helical" evidence="7">
    <location>
        <begin position="225"/>
        <end position="251"/>
    </location>
</feature>
<accession>X0SSC6</accession>
<dbReference type="PANTHER" id="PTHR43266">
    <property type="entry name" value="MACROLIDE-EFFLUX PROTEIN"/>
    <property type="match status" value="1"/>
</dbReference>
<feature type="transmembrane region" description="Helical" evidence="7">
    <location>
        <begin position="20"/>
        <end position="38"/>
    </location>
</feature>
<dbReference type="SUPFAM" id="SSF103473">
    <property type="entry name" value="MFS general substrate transporter"/>
    <property type="match status" value="1"/>
</dbReference>
<evidence type="ECO:0000259" key="8">
    <source>
        <dbReference type="PROSITE" id="PS50850"/>
    </source>
</evidence>
<feature type="transmembrane region" description="Helical" evidence="7">
    <location>
        <begin position="315"/>
        <end position="338"/>
    </location>
</feature>
<feature type="transmembrane region" description="Helical" evidence="7">
    <location>
        <begin position="50"/>
        <end position="68"/>
    </location>
</feature>
<evidence type="ECO:0000256" key="3">
    <source>
        <dbReference type="ARBA" id="ARBA00022475"/>
    </source>
</evidence>
<keyword evidence="4 7" id="KW-0812">Transmembrane</keyword>
<keyword evidence="2" id="KW-0813">Transport</keyword>
<feature type="transmembrane region" description="Helical" evidence="7">
    <location>
        <begin position="80"/>
        <end position="100"/>
    </location>
</feature>
<feature type="transmembrane region" description="Helical" evidence="7">
    <location>
        <begin position="144"/>
        <end position="165"/>
    </location>
</feature>
<dbReference type="GO" id="GO:0022857">
    <property type="term" value="F:transmembrane transporter activity"/>
    <property type="evidence" value="ECO:0007669"/>
    <property type="project" value="InterPro"/>
</dbReference>
<dbReference type="GO" id="GO:0005886">
    <property type="term" value="C:plasma membrane"/>
    <property type="evidence" value="ECO:0007669"/>
    <property type="project" value="UniProtKB-SubCell"/>
</dbReference>
<organism evidence="9">
    <name type="scientific">marine sediment metagenome</name>
    <dbReference type="NCBI Taxonomy" id="412755"/>
    <lineage>
        <taxon>unclassified sequences</taxon>
        <taxon>metagenomes</taxon>
        <taxon>ecological metagenomes</taxon>
    </lineage>
</organism>
<feature type="domain" description="Major facilitator superfamily (MFS) profile" evidence="8">
    <location>
        <begin position="225"/>
        <end position="341"/>
    </location>
</feature>
<dbReference type="Pfam" id="PF07690">
    <property type="entry name" value="MFS_1"/>
    <property type="match status" value="1"/>
</dbReference>
<keyword evidence="5 7" id="KW-1133">Transmembrane helix</keyword>
<dbReference type="InterPro" id="IPR020846">
    <property type="entry name" value="MFS_dom"/>
</dbReference>
<proteinExistence type="predicted"/>
<feature type="transmembrane region" description="Helical" evidence="7">
    <location>
        <begin position="263"/>
        <end position="280"/>
    </location>
</feature>
<name>X0SSC6_9ZZZZ</name>
<protein>
    <recommendedName>
        <fullName evidence="8">Major facilitator superfamily (MFS) profile domain-containing protein</fullName>
    </recommendedName>
</protein>
<dbReference type="PANTHER" id="PTHR43266:SF2">
    <property type="entry name" value="MAJOR FACILITATOR SUPERFAMILY (MFS) PROFILE DOMAIN-CONTAINING PROTEIN"/>
    <property type="match status" value="1"/>
</dbReference>